<evidence type="ECO:0000313" key="5">
    <source>
        <dbReference type="Proteomes" id="UP000192796"/>
    </source>
</evidence>
<dbReference type="CDD" id="cd04276">
    <property type="entry name" value="ZnMc_MMP_like_2"/>
    <property type="match status" value="1"/>
</dbReference>
<keyword evidence="5" id="KW-1185">Reference proteome</keyword>
<dbReference type="Pfam" id="PF17162">
    <property type="entry name" value="DUF5118"/>
    <property type="match status" value="1"/>
</dbReference>
<dbReference type="SUPFAM" id="SSF55486">
    <property type="entry name" value="Metalloproteases ('zincins'), catalytic domain"/>
    <property type="match status" value="1"/>
</dbReference>
<dbReference type="InterPro" id="IPR024079">
    <property type="entry name" value="MetalloPept_cat_dom_sf"/>
</dbReference>
<sequence length="853" mass="96060">MTHSVKSNRQVLVVHKRIKQLIAVTFITVSGFAQQKQSEGSAATGGGGNAGAQPSPAVKAAPKAYKDIITAKAVSCTGLFIVHKVEDKIYFELPDSILNHDMLIISRLAKAGADMRSGSSMSGYAGDVLNESVVRFEKGPNNKLFIRDISYSERVKDTASDMYKAVMNSNIQPISLAFDIRATRKDSISGVQHTVIELTDIINGDNDLFFWGGSKGKFSVAGYQPDKSYLQYVKSFPINTEIRTVKTYMKVANNTANLFNGVLSTNTPAPKLVTVELNTSIVMLPEKPMQARYADDRVGYFSTSYTDFDANPQGVKRVSFAERWRLEPKKEDMQKYNRGELVEPVKPIVIYIDPETPAKWVPYLIQGINDWQVAFEKAGFKNAIIGKMAPTAAEDSTWSLEDARHSAIVYKPSAVPNASGPHIVDPRSGEVIETHINWYHNVMKLVHDWYFVQAAAVDTAARTMHFSDALMGQLIRFVSSHEVGHTLGLLHNFGSSSTTPVEKLRDKKWVEANGHTPSIMDYARFNYVAQPEDSISEKGLFPRIGEYDKWAIEWGYRLIPDVKTATEETPTLNKWIIARSADKRYWFGYERSEDDPRSQNEDLGDNAMKAGEYGIKNLKRIMTHLVEWTKEDNEGYDNLQNMHVQLFQQFNRYVGHVLKNIGGRYETFKSVEQPGPVYEAVPEAVQSEAMRFIHQNVFITPTWLLDKKILSYTGNYPMEIINALQDGAISKLLSSQTLSRLMNNESVNSKTYTALQFFNDLYKGVWSELETKAPIDVYRRNLQKLYIDRLSFYVKPPAGTTPLKSSEISAVGRAQLVMLRSKMRGALPVVQDTMTKYHLQDLIEKIDNTLSTK</sequence>
<dbReference type="GO" id="GO:0008237">
    <property type="term" value="F:metallopeptidase activity"/>
    <property type="evidence" value="ECO:0007669"/>
    <property type="project" value="InterPro"/>
</dbReference>
<comment type="caution">
    <text evidence="4">The sequence shown here is derived from an EMBL/GenBank/DDBJ whole genome shotgun (WGS) entry which is preliminary data.</text>
</comment>
<dbReference type="Proteomes" id="UP000192796">
    <property type="component" value="Unassembled WGS sequence"/>
</dbReference>
<evidence type="ECO:0008006" key="6">
    <source>
        <dbReference type="Google" id="ProtNLM"/>
    </source>
</evidence>
<gene>
    <name evidence="4" type="ORF">A3860_09120</name>
</gene>
<dbReference type="InterPro" id="IPR034032">
    <property type="entry name" value="Zn_MMP-like_bac"/>
</dbReference>
<organism evidence="4 5">
    <name type="scientific">Niastella vici</name>
    <dbReference type="NCBI Taxonomy" id="1703345"/>
    <lineage>
        <taxon>Bacteria</taxon>
        <taxon>Pseudomonadati</taxon>
        <taxon>Bacteroidota</taxon>
        <taxon>Chitinophagia</taxon>
        <taxon>Chitinophagales</taxon>
        <taxon>Chitinophagaceae</taxon>
        <taxon>Niastella</taxon>
    </lineage>
</organism>
<dbReference type="EMBL" id="LVYD01000113">
    <property type="protein sequence ID" value="OQP57777.1"/>
    <property type="molecule type" value="Genomic_DNA"/>
</dbReference>
<dbReference type="OrthoDB" id="9776599at2"/>
<reference evidence="4 5" key="1">
    <citation type="submission" date="2016-03" db="EMBL/GenBank/DDBJ databases">
        <title>Niastella vici sp. nov., isolated from farmland soil.</title>
        <authorList>
            <person name="Chen L."/>
            <person name="Wang D."/>
            <person name="Yang S."/>
            <person name="Wang G."/>
        </authorList>
    </citation>
    <scope>NUCLEOTIDE SEQUENCE [LARGE SCALE GENOMIC DNA]</scope>
    <source>
        <strain evidence="4 5">DJ57</strain>
    </source>
</reference>
<dbReference type="AlphaFoldDB" id="A0A1V9FHM4"/>
<proteinExistence type="predicted"/>
<dbReference type="PANTHER" id="PTHR38478">
    <property type="entry name" value="PEPTIDASE M1A AND M12B"/>
    <property type="match status" value="1"/>
</dbReference>
<dbReference type="RefSeq" id="WP_081155682.1">
    <property type="nucleotide sequence ID" value="NZ_LVYD01000113.1"/>
</dbReference>
<dbReference type="InterPro" id="IPR033413">
    <property type="entry name" value="DUF5117"/>
</dbReference>
<dbReference type="InterPro" id="IPR032534">
    <property type="entry name" value="EcxA_zinc-bd"/>
</dbReference>
<evidence type="ECO:0000259" key="3">
    <source>
        <dbReference type="Pfam" id="PF17162"/>
    </source>
</evidence>
<feature type="domain" description="EcxA zinc-binding" evidence="1">
    <location>
        <begin position="464"/>
        <end position="771"/>
    </location>
</feature>
<dbReference type="Pfam" id="PF16313">
    <property type="entry name" value="DUF4953"/>
    <property type="match status" value="1"/>
</dbReference>
<dbReference type="Pfam" id="PF17148">
    <property type="entry name" value="DUF5117"/>
    <property type="match status" value="1"/>
</dbReference>
<accession>A0A1V9FHM4</accession>
<protein>
    <recommendedName>
        <fullName evidence="6">Zinc-dependent metalloprotease</fullName>
    </recommendedName>
</protein>
<evidence type="ECO:0000259" key="2">
    <source>
        <dbReference type="Pfam" id="PF17148"/>
    </source>
</evidence>
<feature type="domain" description="DUF5117" evidence="2">
    <location>
        <begin position="126"/>
        <end position="329"/>
    </location>
</feature>
<evidence type="ECO:0000313" key="4">
    <source>
        <dbReference type="EMBL" id="OQP57777.1"/>
    </source>
</evidence>
<name>A0A1V9FHM4_9BACT</name>
<dbReference type="STRING" id="1703345.A3860_09120"/>
<dbReference type="Gene3D" id="3.40.390.10">
    <property type="entry name" value="Collagenase (Catalytic Domain)"/>
    <property type="match status" value="1"/>
</dbReference>
<feature type="domain" description="DUF5118" evidence="3">
    <location>
        <begin position="62"/>
        <end position="110"/>
    </location>
</feature>
<evidence type="ECO:0000259" key="1">
    <source>
        <dbReference type="Pfam" id="PF16313"/>
    </source>
</evidence>
<dbReference type="InterPro" id="IPR033428">
    <property type="entry name" value="DUF5118"/>
</dbReference>
<dbReference type="PANTHER" id="PTHR38478:SF1">
    <property type="entry name" value="ZINC DEPENDENT METALLOPROTEASE DOMAIN LIPOPROTEIN"/>
    <property type="match status" value="1"/>
</dbReference>